<proteinExistence type="predicted"/>
<name>A0A0F8WFI7_9ZZZZ</name>
<feature type="transmembrane region" description="Helical" evidence="1">
    <location>
        <begin position="7"/>
        <end position="25"/>
    </location>
</feature>
<dbReference type="EMBL" id="LAZR01069845">
    <property type="protein sequence ID" value="KKK46910.1"/>
    <property type="molecule type" value="Genomic_DNA"/>
</dbReference>
<evidence type="ECO:0000313" key="2">
    <source>
        <dbReference type="EMBL" id="KKK46910.1"/>
    </source>
</evidence>
<keyword evidence="1" id="KW-0472">Membrane</keyword>
<keyword evidence="1" id="KW-0812">Transmembrane</keyword>
<comment type="caution">
    <text evidence="2">The sequence shown here is derived from an EMBL/GenBank/DDBJ whole genome shotgun (WGS) entry which is preliminary data.</text>
</comment>
<reference evidence="2" key="1">
    <citation type="journal article" date="2015" name="Nature">
        <title>Complex archaea that bridge the gap between prokaryotes and eukaryotes.</title>
        <authorList>
            <person name="Spang A."/>
            <person name="Saw J.H."/>
            <person name="Jorgensen S.L."/>
            <person name="Zaremba-Niedzwiedzka K."/>
            <person name="Martijn J."/>
            <person name="Lind A.E."/>
            <person name="van Eijk R."/>
            <person name="Schleper C."/>
            <person name="Guy L."/>
            <person name="Ettema T.J."/>
        </authorList>
    </citation>
    <scope>NUCLEOTIDE SEQUENCE</scope>
</reference>
<organism evidence="2">
    <name type="scientific">marine sediment metagenome</name>
    <dbReference type="NCBI Taxonomy" id="412755"/>
    <lineage>
        <taxon>unclassified sequences</taxon>
        <taxon>metagenomes</taxon>
        <taxon>ecological metagenomes</taxon>
    </lineage>
</organism>
<sequence length="41" mass="5202">MTKIEKFYIWLISKTIYGIVLFIKYCKEEFKWIKEYKNDTF</sequence>
<protein>
    <submittedName>
        <fullName evidence="2">Uncharacterized protein</fullName>
    </submittedName>
</protein>
<keyword evidence="1" id="KW-1133">Transmembrane helix</keyword>
<dbReference type="AlphaFoldDB" id="A0A0F8WFI7"/>
<gene>
    <name evidence="2" type="ORF">LCGC14_3160540</name>
</gene>
<accession>A0A0F8WFI7</accession>
<evidence type="ECO:0000256" key="1">
    <source>
        <dbReference type="SAM" id="Phobius"/>
    </source>
</evidence>